<accession>A0A8J3F1X1</accession>
<dbReference type="Gene3D" id="3.40.228.10">
    <property type="entry name" value="Dimethylsulfoxide Reductase, domain 2"/>
    <property type="match status" value="1"/>
</dbReference>
<dbReference type="PROSITE" id="PS00551">
    <property type="entry name" value="MOLYBDOPTERIN_PROK_1"/>
    <property type="match status" value="1"/>
</dbReference>
<dbReference type="GO" id="GO:0016020">
    <property type="term" value="C:membrane"/>
    <property type="evidence" value="ECO:0007669"/>
    <property type="project" value="TreeGrafter"/>
</dbReference>
<dbReference type="SMART" id="SM00929">
    <property type="entry name" value="NADH-G_4Fe-4S_3"/>
    <property type="match status" value="1"/>
</dbReference>
<dbReference type="Pfam" id="PF01568">
    <property type="entry name" value="Molydop_binding"/>
    <property type="match status" value="1"/>
</dbReference>
<dbReference type="InterPro" id="IPR001041">
    <property type="entry name" value="2Fe-2S_ferredoxin-type"/>
</dbReference>
<dbReference type="SUPFAM" id="SSF54862">
    <property type="entry name" value="4Fe-4S ferredoxins"/>
    <property type="match status" value="1"/>
</dbReference>
<comment type="cofactor">
    <cofactor evidence="1">
        <name>Mo-bis(molybdopterin guanine dinucleotide)</name>
        <dbReference type="ChEBI" id="CHEBI:60539"/>
    </cofactor>
</comment>
<reference evidence="19" key="1">
    <citation type="journal article" date="2019" name="Int. J. Syst. Evol. Microbiol.">
        <title>The Global Catalogue of Microorganisms (GCM) 10K type strain sequencing project: providing services to taxonomists for standard genome sequencing and annotation.</title>
        <authorList>
            <consortium name="The Broad Institute Genomics Platform"/>
            <consortium name="The Broad Institute Genome Sequencing Center for Infectious Disease"/>
            <person name="Wu L."/>
            <person name="Ma J."/>
        </authorList>
    </citation>
    <scope>NUCLEOTIDE SEQUENCE [LARGE SCALE GENOMIC DNA]</scope>
    <source>
        <strain evidence="19">CGMCC 1.14993</strain>
    </source>
</reference>
<dbReference type="GO" id="GO:0008863">
    <property type="term" value="F:formate dehydrogenase (NAD+) activity"/>
    <property type="evidence" value="ECO:0007669"/>
    <property type="project" value="InterPro"/>
</dbReference>
<dbReference type="CDD" id="cd02792">
    <property type="entry name" value="MopB_CT_Formate-Dh-Na-like"/>
    <property type="match status" value="1"/>
</dbReference>
<evidence type="ECO:0000256" key="13">
    <source>
        <dbReference type="SAM" id="MobiDB-lite"/>
    </source>
</evidence>
<evidence type="ECO:0000256" key="4">
    <source>
        <dbReference type="ARBA" id="ARBA00022485"/>
    </source>
</evidence>
<dbReference type="InterPro" id="IPR006656">
    <property type="entry name" value="Mopterin_OxRdtase"/>
</dbReference>
<evidence type="ECO:0000256" key="1">
    <source>
        <dbReference type="ARBA" id="ARBA00001942"/>
    </source>
</evidence>
<dbReference type="FunFam" id="3.10.20.740:FF:000003">
    <property type="entry name" value="Formate dehydrogenase subunit alpha"/>
    <property type="match status" value="1"/>
</dbReference>
<dbReference type="Pfam" id="PF10588">
    <property type="entry name" value="NADH-G_4Fe-4S_3"/>
    <property type="match status" value="1"/>
</dbReference>
<dbReference type="NCBIfam" id="TIGR01591">
    <property type="entry name" value="Fdh-alpha"/>
    <property type="match status" value="1"/>
</dbReference>
<comment type="cofactor">
    <cofactor evidence="2">
        <name>[4Fe-4S] cluster</name>
        <dbReference type="ChEBI" id="CHEBI:49883"/>
    </cofactor>
</comment>
<keyword evidence="4" id="KW-0004">4Fe-4S</keyword>
<feature type="domain" description="4Fe-4S ferredoxin-type" evidence="15">
    <location>
        <begin position="142"/>
        <end position="169"/>
    </location>
</feature>
<dbReference type="Gene3D" id="3.40.50.740">
    <property type="match status" value="1"/>
</dbReference>
<dbReference type="FunFam" id="3.40.228.10:FF:000002">
    <property type="entry name" value="Formate dehydrogenase subunit alpha"/>
    <property type="match status" value="1"/>
</dbReference>
<dbReference type="InterPro" id="IPR019574">
    <property type="entry name" value="NADH_UbQ_OxRdtase_Gsu_4Fe4S-bd"/>
</dbReference>
<dbReference type="InterPro" id="IPR041924">
    <property type="entry name" value="Formate_Dh-H_N"/>
</dbReference>
<dbReference type="SMART" id="SM00926">
    <property type="entry name" value="Molybdop_Fe4S4"/>
    <property type="match status" value="1"/>
</dbReference>
<dbReference type="InterPro" id="IPR017900">
    <property type="entry name" value="4Fe4S_Fe_S_CS"/>
</dbReference>
<evidence type="ECO:0000256" key="11">
    <source>
        <dbReference type="ARBA" id="ARBA00023014"/>
    </source>
</evidence>
<evidence type="ECO:0000256" key="6">
    <source>
        <dbReference type="ARBA" id="ARBA00022714"/>
    </source>
</evidence>
<comment type="cofactor">
    <cofactor evidence="12">
        <name>[2Fe-2S] cluster</name>
        <dbReference type="ChEBI" id="CHEBI:190135"/>
    </cofactor>
</comment>
<dbReference type="InterPro" id="IPR027467">
    <property type="entry name" value="MopterinOxRdtase_cofactor_BS"/>
</dbReference>
<dbReference type="SUPFAM" id="SSF53706">
    <property type="entry name" value="Formate dehydrogenase/DMSO reductase, domains 1-3"/>
    <property type="match status" value="1"/>
</dbReference>
<dbReference type="CDD" id="cd02753">
    <property type="entry name" value="MopB_Formate-Dh-H"/>
    <property type="match status" value="1"/>
</dbReference>
<feature type="region of interest" description="Disordered" evidence="13">
    <location>
        <begin position="941"/>
        <end position="963"/>
    </location>
</feature>
<evidence type="ECO:0000259" key="15">
    <source>
        <dbReference type="PROSITE" id="PS51379"/>
    </source>
</evidence>
<dbReference type="GO" id="GO:0015942">
    <property type="term" value="P:formate metabolic process"/>
    <property type="evidence" value="ECO:0007669"/>
    <property type="project" value="InterPro"/>
</dbReference>
<evidence type="ECO:0000256" key="7">
    <source>
        <dbReference type="ARBA" id="ARBA00022723"/>
    </source>
</evidence>
<evidence type="ECO:0000259" key="14">
    <source>
        <dbReference type="PROSITE" id="PS51085"/>
    </source>
</evidence>
<dbReference type="PANTHER" id="PTHR43105">
    <property type="entry name" value="RESPIRATORY NITRATE REDUCTASE"/>
    <property type="match status" value="1"/>
</dbReference>
<dbReference type="Gene3D" id="2.40.40.20">
    <property type="match status" value="1"/>
</dbReference>
<evidence type="ECO:0000313" key="19">
    <source>
        <dbReference type="Proteomes" id="UP000626244"/>
    </source>
</evidence>
<dbReference type="PROSITE" id="PS51085">
    <property type="entry name" value="2FE2S_FER_2"/>
    <property type="match status" value="1"/>
</dbReference>
<dbReference type="RefSeq" id="WP_088003259.1">
    <property type="nucleotide sequence ID" value="NZ_BMHB01000004.1"/>
</dbReference>
<dbReference type="PIRSF" id="PIRSF036643">
    <property type="entry name" value="FDH_alpha"/>
    <property type="match status" value="1"/>
</dbReference>
<dbReference type="PROSITE" id="PS51669">
    <property type="entry name" value="4FE4S_MOW_BIS_MGD"/>
    <property type="match status" value="1"/>
</dbReference>
<evidence type="ECO:0000256" key="12">
    <source>
        <dbReference type="ARBA" id="ARBA00034078"/>
    </source>
</evidence>
<keyword evidence="8" id="KW-0677">Repeat</keyword>
<keyword evidence="10" id="KW-0408">Iron</keyword>
<evidence type="ECO:0000259" key="17">
    <source>
        <dbReference type="PROSITE" id="PS51839"/>
    </source>
</evidence>
<sequence>MNENMVNITIDGKEYIAEQGSTILQIINKNSIEHPQICYVPEVDPIQTCDTCIVEIDGKLTRSCSTIATSGMNIQLASPKAREAQTEAMDRLLENHLLYCTVCDNNNGNCKLHNTVEQMGIEHQKYPYEPKVDASEVDMSHPFYRYDPNQCIACGQCVEVCQNLQVNETLSIDWEAERPRVIWDDRTSINDSSCVSCGQCVTICPCNALMEKSMLGEAGFMTGLKEDVLNPMIDLVKEVEPGYSGIFAVSEVEAAMRETRTKKTKTVCTFCGVGCTFEVWTKDRKILKVQPSSDAPVNAISTCVKGKFGWDFVNSEERITKPLIRKDGIFVESSWDEALDLVASKLGSIKEQYGKGSVGFISSSKITNEENYVIQKLARQVFETNNVDNCSRYCQSPATDGLFRTVGMGGDAGTIKDIAKAGLVIIVGANPAEGHPVLATRVKRAHKLHGQKLVVADLRKNEMAERSDIFISPKQGTDQVWLMAVTKYMIDKGWHDQDFIDENVNFFNDFREVLEKYTLEYAENVTNISKDTLIQIAEMIHEADGTCILWGMGVTQNTGGSDTSAAISNLLLATGNYRRPGAGAYPLRGHNNVQGACDMGSLPGWLPGYQHVTDDAARKKFENAYGVEIEGKPGLDNIQMLHAIEKGDMKAMYLVGEDMALVDSNANHVHEVLSSLDFFVVQDIFLSKTAQYADVILPAAPSLEKEGTFTNTERRVQRLYQALPTLGESKPDWWIVQEIANRLGANWNYSHPSDIFTEMASLSPIFAQASYDVIEDWNSFHWGSLDGANTPLLFVDGFNFPDKKARFALSDWVLPAEFPEEYDLYINNGRLLEHFHEGNMTNKSTGIQLKVPEIFVEVSPELARERGIKDGSLVRLVSPFGALKLPALVTDRVKANELFLPMNSTSKDSAINFLTGPAVDRRTNTPAYKQTRVRMEVIRVDGESPMPKSNPRNKKRHPQNGVEVQRKWDRPGYVHLTNN</sequence>
<feature type="domain" description="4Fe-4S ferredoxin-type" evidence="15">
    <location>
        <begin position="185"/>
        <end position="214"/>
    </location>
</feature>
<dbReference type="GO" id="GO:0022904">
    <property type="term" value="P:respiratory electron transport chain"/>
    <property type="evidence" value="ECO:0007669"/>
    <property type="project" value="TreeGrafter"/>
</dbReference>
<dbReference type="PROSITE" id="PS51839">
    <property type="entry name" value="4FE4S_HC3"/>
    <property type="match status" value="1"/>
</dbReference>
<gene>
    <name evidence="18" type="ORF">GCM10007380_39730</name>
</gene>
<dbReference type="FunFam" id="3.30.70.20:FF:000032">
    <property type="entry name" value="Formate dehydrogenase, alpha subunit"/>
    <property type="match status" value="1"/>
</dbReference>
<dbReference type="Pfam" id="PF13510">
    <property type="entry name" value="Fer2_4"/>
    <property type="match status" value="1"/>
</dbReference>
<dbReference type="GO" id="GO:0043546">
    <property type="term" value="F:molybdopterin cofactor binding"/>
    <property type="evidence" value="ECO:0007669"/>
    <property type="project" value="InterPro"/>
</dbReference>
<dbReference type="SUPFAM" id="SSF54292">
    <property type="entry name" value="2Fe-2S ferredoxin-like"/>
    <property type="match status" value="1"/>
</dbReference>
<evidence type="ECO:0000259" key="16">
    <source>
        <dbReference type="PROSITE" id="PS51669"/>
    </source>
</evidence>
<organism evidence="18 19">
    <name type="scientific">Gottfriedia solisilvae</name>
    <dbReference type="NCBI Taxonomy" id="1516104"/>
    <lineage>
        <taxon>Bacteria</taxon>
        <taxon>Bacillati</taxon>
        <taxon>Bacillota</taxon>
        <taxon>Bacilli</taxon>
        <taxon>Bacillales</taxon>
        <taxon>Bacillaceae</taxon>
        <taxon>Gottfriedia</taxon>
    </lineage>
</organism>
<evidence type="ECO:0000256" key="2">
    <source>
        <dbReference type="ARBA" id="ARBA00001966"/>
    </source>
</evidence>
<dbReference type="InterPro" id="IPR017896">
    <property type="entry name" value="4Fe4S_Fe-S-bd"/>
</dbReference>
<dbReference type="InterPro" id="IPR006657">
    <property type="entry name" value="MoPterin_dinucl-bd_dom"/>
</dbReference>
<dbReference type="InterPro" id="IPR006963">
    <property type="entry name" value="Mopterin_OxRdtase_4Fe-4S_dom"/>
</dbReference>
<dbReference type="InterPro" id="IPR050123">
    <property type="entry name" value="Prok_molybdopt-oxidoreductase"/>
</dbReference>
<evidence type="ECO:0000256" key="5">
    <source>
        <dbReference type="ARBA" id="ARBA00022505"/>
    </source>
</evidence>
<evidence type="ECO:0000256" key="3">
    <source>
        <dbReference type="ARBA" id="ARBA00007023"/>
    </source>
</evidence>
<feature type="domain" description="4Fe-4S His(Cys)3-ligated-type" evidence="17">
    <location>
        <begin position="80"/>
        <end position="120"/>
    </location>
</feature>
<dbReference type="GO" id="GO:0046872">
    <property type="term" value="F:metal ion binding"/>
    <property type="evidence" value="ECO:0007669"/>
    <property type="project" value="UniProtKB-KW"/>
</dbReference>
<keyword evidence="7" id="KW-0479">Metal-binding</keyword>
<dbReference type="PROSITE" id="PS51379">
    <property type="entry name" value="4FE4S_FER_2"/>
    <property type="match status" value="2"/>
</dbReference>
<dbReference type="Pfam" id="PF00384">
    <property type="entry name" value="Molybdopterin"/>
    <property type="match status" value="1"/>
</dbReference>
<keyword evidence="11" id="KW-0411">Iron-sulfur</keyword>
<dbReference type="OrthoDB" id="9805142at2"/>
<dbReference type="InterPro" id="IPR009010">
    <property type="entry name" value="Asp_de-COase-like_dom_sf"/>
</dbReference>
<feature type="domain" description="2Fe-2S ferredoxin-type" evidence="14">
    <location>
        <begin position="4"/>
        <end position="80"/>
    </location>
</feature>
<dbReference type="Pfam" id="PF12838">
    <property type="entry name" value="Fer4_7"/>
    <property type="match status" value="1"/>
</dbReference>
<keyword evidence="5" id="KW-0500">Molybdenum</keyword>
<dbReference type="InterPro" id="IPR036010">
    <property type="entry name" value="2Fe-2S_ferredoxin-like_sf"/>
</dbReference>
<comment type="caution">
    <text evidence="18">The sequence shown here is derived from an EMBL/GenBank/DDBJ whole genome shotgun (WGS) entry which is preliminary data.</text>
</comment>
<protein>
    <submittedName>
        <fullName evidence="18">Formate dehydrogenase subunit alpha</fullName>
    </submittedName>
</protein>
<evidence type="ECO:0000256" key="9">
    <source>
        <dbReference type="ARBA" id="ARBA00023002"/>
    </source>
</evidence>
<evidence type="ECO:0000256" key="10">
    <source>
        <dbReference type="ARBA" id="ARBA00023004"/>
    </source>
</evidence>
<keyword evidence="19" id="KW-1185">Reference proteome</keyword>
<dbReference type="FunFam" id="2.40.40.20:FF:000005">
    <property type="entry name" value="Periplasmic nitrate reductase"/>
    <property type="match status" value="1"/>
</dbReference>
<feature type="domain" description="4Fe-4S Mo/W bis-MGD-type" evidence="16">
    <location>
        <begin position="261"/>
        <end position="317"/>
    </location>
</feature>
<keyword evidence="9" id="KW-0560">Oxidoreductase</keyword>
<name>A0A8J3F1X1_9BACI</name>
<comment type="similarity">
    <text evidence="3">In the C-terminal section; belongs to the prokaryotic molybdopterin-containing oxidoreductase family.</text>
</comment>
<dbReference type="EMBL" id="BMHB01000004">
    <property type="protein sequence ID" value="GGI17797.1"/>
    <property type="molecule type" value="Genomic_DNA"/>
</dbReference>
<dbReference type="PROSITE" id="PS00198">
    <property type="entry name" value="4FE4S_FER_1"/>
    <property type="match status" value="1"/>
</dbReference>
<dbReference type="Proteomes" id="UP000626244">
    <property type="component" value="Unassembled WGS sequence"/>
</dbReference>
<dbReference type="FunFam" id="2.20.25.90:FF:000001">
    <property type="entry name" value="Formate dehydrogenase subunit alpha"/>
    <property type="match status" value="1"/>
</dbReference>
<dbReference type="AlphaFoldDB" id="A0A8J3F1X1"/>
<dbReference type="GO" id="GO:0051537">
    <property type="term" value="F:2 iron, 2 sulfur cluster binding"/>
    <property type="evidence" value="ECO:0007669"/>
    <property type="project" value="UniProtKB-KW"/>
</dbReference>
<dbReference type="Gene3D" id="3.30.70.20">
    <property type="match status" value="1"/>
</dbReference>
<proteinExistence type="inferred from homology"/>
<dbReference type="Pfam" id="PF04879">
    <property type="entry name" value="Molybdop_Fe4S4"/>
    <property type="match status" value="1"/>
</dbReference>
<dbReference type="SUPFAM" id="SSF50692">
    <property type="entry name" value="ADC-like"/>
    <property type="match status" value="1"/>
</dbReference>
<dbReference type="GO" id="GO:0051539">
    <property type="term" value="F:4 iron, 4 sulfur cluster binding"/>
    <property type="evidence" value="ECO:0007669"/>
    <property type="project" value="UniProtKB-KW"/>
</dbReference>
<dbReference type="InterPro" id="IPR006478">
    <property type="entry name" value="Formate_DH_asu"/>
</dbReference>
<dbReference type="Gene3D" id="2.20.25.90">
    <property type="entry name" value="ADC-like domains"/>
    <property type="match status" value="1"/>
</dbReference>
<dbReference type="PANTHER" id="PTHR43105:SF14">
    <property type="entry name" value="FORMATE DEHYDROGENASE H"/>
    <property type="match status" value="1"/>
</dbReference>
<evidence type="ECO:0000256" key="8">
    <source>
        <dbReference type="ARBA" id="ARBA00022737"/>
    </source>
</evidence>
<dbReference type="Gene3D" id="3.10.20.740">
    <property type="match status" value="1"/>
</dbReference>
<evidence type="ECO:0000313" key="18">
    <source>
        <dbReference type="EMBL" id="GGI17797.1"/>
    </source>
</evidence>
<keyword evidence="6" id="KW-0001">2Fe-2S</keyword>
<dbReference type="GO" id="GO:0003954">
    <property type="term" value="F:NADH dehydrogenase activity"/>
    <property type="evidence" value="ECO:0007669"/>
    <property type="project" value="TreeGrafter"/>
</dbReference>